<dbReference type="Proteomes" id="UP000199584">
    <property type="component" value="Unassembled WGS sequence"/>
</dbReference>
<name>A0A1I6EET7_9FIRM</name>
<dbReference type="AlphaFoldDB" id="A0A1I6EET7"/>
<reference evidence="2" key="1">
    <citation type="submission" date="2016-10" db="EMBL/GenBank/DDBJ databases">
        <authorList>
            <person name="Varghese N."/>
            <person name="Submissions S."/>
        </authorList>
    </citation>
    <scope>NUCLEOTIDE SEQUENCE [LARGE SCALE GENOMIC DNA]</scope>
    <source>
        <strain evidence="2">DSM 3669</strain>
    </source>
</reference>
<gene>
    <name evidence="1" type="ORF">SAMN05660706_13829</name>
</gene>
<organism evidence="1 2">
    <name type="scientific">Desulfoscipio geothermicus DSM 3669</name>
    <dbReference type="NCBI Taxonomy" id="1121426"/>
    <lineage>
        <taxon>Bacteria</taxon>
        <taxon>Bacillati</taxon>
        <taxon>Bacillota</taxon>
        <taxon>Clostridia</taxon>
        <taxon>Eubacteriales</taxon>
        <taxon>Desulfallaceae</taxon>
        <taxon>Desulfoscipio</taxon>
    </lineage>
</organism>
<protein>
    <submittedName>
        <fullName evidence="1">Uncharacterized protein</fullName>
    </submittedName>
</protein>
<accession>A0A1I6EET7</accession>
<evidence type="ECO:0000313" key="1">
    <source>
        <dbReference type="EMBL" id="SFR16157.1"/>
    </source>
</evidence>
<sequence>MVEQLNKFGIPLKEDYYLSDVKGLSYLGNNFPAKIRFYISNKKIDSELYTKSDVNLDYLINYFIETNEKPNLDRAFVFFSYYEKKWGRNLSWINVIPIKEEEQ</sequence>
<dbReference type="EMBL" id="FOYM01000038">
    <property type="protein sequence ID" value="SFR16157.1"/>
    <property type="molecule type" value="Genomic_DNA"/>
</dbReference>
<keyword evidence="2" id="KW-1185">Reference proteome</keyword>
<proteinExistence type="predicted"/>
<evidence type="ECO:0000313" key="2">
    <source>
        <dbReference type="Proteomes" id="UP000199584"/>
    </source>
</evidence>